<keyword evidence="2" id="KW-1185">Reference proteome</keyword>
<comment type="caution">
    <text evidence="1">The sequence shown here is derived from an EMBL/GenBank/DDBJ whole genome shotgun (WGS) entry which is preliminary data.</text>
</comment>
<accession>A0ABS0ESH6</accession>
<evidence type="ECO:0000313" key="1">
    <source>
        <dbReference type="EMBL" id="MBF8177805.1"/>
    </source>
</evidence>
<proteinExistence type="predicted"/>
<organism evidence="1 2">
    <name type="scientific">Herminiimonas contaminans</name>
    <dbReference type="NCBI Taxonomy" id="1111140"/>
    <lineage>
        <taxon>Bacteria</taxon>
        <taxon>Pseudomonadati</taxon>
        <taxon>Pseudomonadota</taxon>
        <taxon>Betaproteobacteria</taxon>
        <taxon>Burkholderiales</taxon>
        <taxon>Oxalobacteraceae</taxon>
        <taxon>Herminiimonas</taxon>
    </lineage>
</organism>
<protein>
    <submittedName>
        <fullName evidence="1">Uncharacterized protein</fullName>
    </submittedName>
</protein>
<dbReference type="Proteomes" id="UP000657372">
    <property type="component" value="Unassembled WGS sequence"/>
</dbReference>
<evidence type="ECO:0000313" key="2">
    <source>
        <dbReference type="Proteomes" id="UP000657372"/>
    </source>
</evidence>
<reference evidence="1 2" key="1">
    <citation type="submission" date="2020-11" db="EMBL/GenBank/DDBJ databases">
        <title>WGS of Herminiimonas contaminans strain Marseille-Q4544 isolated from planarians Schmidtea mediterranea.</title>
        <authorList>
            <person name="Kangale L."/>
        </authorList>
    </citation>
    <scope>NUCLEOTIDE SEQUENCE [LARGE SCALE GENOMIC DNA]</scope>
    <source>
        <strain evidence="1 2">Marseille-Q4544</strain>
    </source>
</reference>
<sequence>MDQADYQEAVGRNNAQSAEYAAKDAIDRGAVEEQQQRNKTRAVLAQQNAALAANGMDASSGTGLQLLSDTAGLGEFDAMTIRSNASKQAYGLKLQGANALADSNAAAIGSRNNAFSTLLTTGSKAYSSYKISTMDEKK</sequence>
<name>A0ABS0ESH6_9BURK</name>
<dbReference type="EMBL" id="JADOEL010000005">
    <property type="protein sequence ID" value="MBF8177805.1"/>
    <property type="molecule type" value="Genomic_DNA"/>
</dbReference>
<dbReference type="RefSeq" id="WP_195875356.1">
    <property type="nucleotide sequence ID" value="NZ_JADOEL010000005.1"/>
</dbReference>
<gene>
    <name evidence="1" type="ORF">IXC47_08945</name>
</gene>